<dbReference type="Proteomes" id="UP001057498">
    <property type="component" value="Chromosome"/>
</dbReference>
<gene>
    <name evidence="1" type="ORF">CATMQ487_51050</name>
</gene>
<proteinExistence type="predicted"/>
<dbReference type="RefSeq" id="WP_251971263.1">
    <property type="nucleotide sequence ID" value="NZ_AP025730.1"/>
</dbReference>
<evidence type="ECO:0000313" key="1">
    <source>
        <dbReference type="EMBL" id="BDI08135.1"/>
    </source>
</evidence>
<sequence length="89" mass="10588">MPIDTFLHLYEQPHWRVPRPRVIRDRARWDMVEIEYWLDTLAQVSPPPLDEWLTVNGHRVAPYTVGWSLLELLRPRWWHPTLPSAPAAA</sequence>
<protein>
    <submittedName>
        <fullName evidence="1">Uncharacterized protein</fullName>
    </submittedName>
</protein>
<name>A0ABN6PSG4_9BURK</name>
<dbReference type="EMBL" id="AP025730">
    <property type="protein sequence ID" value="BDI08135.1"/>
    <property type="molecule type" value="Genomic_DNA"/>
</dbReference>
<accession>A0ABN6PSG4</accession>
<evidence type="ECO:0000313" key="2">
    <source>
        <dbReference type="Proteomes" id="UP001057498"/>
    </source>
</evidence>
<reference evidence="1" key="1">
    <citation type="submission" date="2022-04" db="EMBL/GenBank/DDBJ databases">
        <title>Whole genome sequence of Sphaerotilus sp. FB-5.</title>
        <authorList>
            <person name="Takeda M."/>
            <person name="Narihara S."/>
            <person name="Akimoto M."/>
            <person name="Akimoto R."/>
            <person name="Nishiyashiki S."/>
            <person name="Murakami T."/>
        </authorList>
    </citation>
    <scope>NUCLEOTIDE SEQUENCE</scope>
    <source>
        <strain evidence="1">FB-5</strain>
    </source>
</reference>
<keyword evidence="2" id="KW-1185">Reference proteome</keyword>
<organism evidence="1 2">
    <name type="scientific">Sphaerotilus microaerophilus</name>
    <dbReference type="NCBI Taxonomy" id="2914710"/>
    <lineage>
        <taxon>Bacteria</taxon>
        <taxon>Pseudomonadati</taxon>
        <taxon>Pseudomonadota</taxon>
        <taxon>Betaproteobacteria</taxon>
        <taxon>Burkholderiales</taxon>
        <taxon>Sphaerotilaceae</taxon>
        <taxon>Sphaerotilus</taxon>
    </lineage>
</organism>